<feature type="domain" description="Ribosome maturation protein SDO1/SBDS N-terminal" evidence="2">
    <location>
        <begin position="20"/>
        <end position="105"/>
    </location>
</feature>
<dbReference type="SUPFAM" id="SSF54980">
    <property type="entry name" value="EF-G C-terminal domain-like"/>
    <property type="match status" value="1"/>
</dbReference>
<dbReference type="Gene3D" id="3.30.70.240">
    <property type="match status" value="1"/>
</dbReference>
<dbReference type="InterPro" id="IPR039100">
    <property type="entry name" value="Sdo1/SBDS-like"/>
</dbReference>
<dbReference type="Pfam" id="PF01172">
    <property type="entry name" value="SBDS_N"/>
    <property type="match status" value="1"/>
</dbReference>
<name>A0A9Y1BIE7_9ARCH</name>
<dbReference type="AlphaFoldDB" id="A0A9Y1BIE7"/>
<dbReference type="PANTHER" id="PTHR10927:SF4">
    <property type="entry name" value="RIBOSOME MATURATION PROTEIN SDO1 HOMOLOG"/>
    <property type="match status" value="1"/>
</dbReference>
<dbReference type="Pfam" id="PF20268">
    <property type="entry name" value="SBDS_C"/>
    <property type="match status" value="1"/>
</dbReference>
<dbReference type="GO" id="GO:0042256">
    <property type="term" value="P:cytosolic ribosome assembly"/>
    <property type="evidence" value="ECO:0007669"/>
    <property type="project" value="InterPro"/>
</dbReference>
<evidence type="ECO:0000259" key="3">
    <source>
        <dbReference type="Pfam" id="PF09377"/>
    </source>
</evidence>
<dbReference type="SUPFAM" id="SSF109728">
    <property type="entry name" value="Hypothetical protein AF0491, middle domain"/>
    <property type="match status" value="1"/>
</dbReference>
<dbReference type="InterPro" id="IPR046928">
    <property type="entry name" value="SDO1/SBDS_C"/>
</dbReference>
<gene>
    <name evidence="5" type="ORF">K9W45_07305</name>
</gene>
<dbReference type="SUPFAM" id="SSF89895">
    <property type="entry name" value="FYSH domain"/>
    <property type="match status" value="1"/>
</dbReference>
<feature type="domain" description="Ribosome maturation protein SDO1/SBDS central" evidence="3">
    <location>
        <begin position="114"/>
        <end position="173"/>
    </location>
</feature>
<dbReference type="InterPro" id="IPR018978">
    <property type="entry name" value="SDO1/SBDS_central"/>
</dbReference>
<sequence length="247" mass="28066">MGHGYTGSTIDRRIDLRGKSIVRLQTHGRRFELLVNPEPAWLFRQGEDVPVDDIFESYTVYENLSRGEKASEDDIIAVFGDLTEREIAVKILKEGNLQLTQEQRQEIQKEKRAEIVDYIHLHCINPRTNTPIPKDRLEKAILDLGVNIKFNEPVKDQAHEIIKLLKPVMPIRLETVKLAVKIPPSYTGPIYGVLHGKGELLQEEWLDDGSLVAVIQIPAGLQADFLDEIMTKSKGKSQVKVLERLSE</sequence>
<accession>A0A9Y1BIE7</accession>
<dbReference type="EMBL" id="CP084166">
    <property type="protein sequence ID" value="UJG39669.1"/>
    <property type="molecule type" value="Genomic_DNA"/>
</dbReference>
<evidence type="ECO:0000256" key="1">
    <source>
        <dbReference type="ARBA" id="ARBA00007433"/>
    </source>
</evidence>
<dbReference type="InterPro" id="IPR035647">
    <property type="entry name" value="EFG_III/V"/>
</dbReference>
<dbReference type="NCBIfam" id="TIGR00291">
    <property type="entry name" value="RNA_SBDS"/>
    <property type="match status" value="1"/>
</dbReference>
<dbReference type="InterPro" id="IPR037188">
    <property type="entry name" value="Sdo1/SBDS_central_sf"/>
</dbReference>
<comment type="similarity">
    <text evidence="1">Belongs to the SDO1/SBDS family.</text>
</comment>
<reference evidence="5" key="1">
    <citation type="journal article" date="2022" name="Nat. Microbiol.">
        <title>Unique mobile elements and scalable gene flow at the prokaryote-eukaryote boundary revealed by circularized Asgard archaea genomes.</title>
        <authorList>
            <person name="Wu F."/>
            <person name="Speth D.R."/>
            <person name="Philosof A."/>
            <person name="Cremiere A."/>
            <person name="Narayanan A."/>
            <person name="Barco R.A."/>
            <person name="Connon S.A."/>
            <person name="Amend J.P."/>
            <person name="Antoshechkin I.A."/>
            <person name="Orphan V.J."/>
        </authorList>
    </citation>
    <scope>NUCLEOTIDE SEQUENCE</scope>
    <source>
        <strain evidence="5">PM71</strain>
    </source>
</reference>
<dbReference type="Gene3D" id="3.30.1250.10">
    <property type="entry name" value="Ribosome maturation protein SBDS, N-terminal domain"/>
    <property type="match status" value="1"/>
</dbReference>
<evidence type="ECO:0000313" key="5">
    <source>
        <dbReference type="EMBL" id="UJG39669.1"/>
    </source>
</evidence>
<evidence type="ECO:0000259" key="2">
    <source>
        <dbReference type="Pfam" id="PF01172"/>
    </source>
</evidence>
<protein>
    <submittedName>
        <fullName evidence="5">Ribosome assembly factor SBDS</fullName>
    </submittedName>
</protein>
<dbReference type="InterPro" id="IPR036786">
    <property type="entry name" value="Ribosome_mat_SBDS_N_sf"/>
</dbReference>
<organism evidence="5">
    <name type="scientific">Candidatus Heimdallarchaeum aukensis</name>
    <dbReference type="NCBI Taxonomy" id="2876573"/>
    <lineage>
        <taxon>Archaea</taxon>
        <taxon>Promethearchaeati</taxon>
        <taxon>Candidatus Heimdallarchaeota</taxon>
        <taxon>Candidatus Heimdallarchaeia (ex Rinke et al. 2021) (nom. nud.)</taxon>
        <taxon>Candidatus Heimdallarchaeales</taxon>
        <taxon>Candidatus Heimdallarchaeaceae</taxon>
        <taxon>Candidatus Heimdallarchaeum</taxon>
    </lineage>
</organism>
<dbReference type="InterPro" id="IPR002140">
    <property type="entry name" value="Sdo1/SBDS"/>
</dbReference>
<dbReference type="PANTHER" id="PTHR10927">
    <property type="entry name" value="RIBOSOME MATURATION PROTEIN SBDS"/>
    <property type="match status" value="1"/>
</dbReference>
<dbReference type="InterPro" id="IPR019783">
    <property type="entry name" value="SDO1/SBDS_N"/>
</dbReference>
<proteinExistence type="inferred from homology"/>
<evidence type="ECO:0000259" key="4">
    <source>
        <dbReference type="Pfam" id="PF20268"/>
    </source>
</evidence>
<dbReference type="Gene3D" id="1.10.10.900">
    <property type="entry name" value="SBDS protein C-terminal domain, subdomain 1"/>
    <property type="match status" value="1"/>
</dbReference>
<dbReference type="Pfam" id="PF09377">
    <property type="entry name" value="SBDS_domain_II"/>
    <property type="match status" value="1"/>
</dbReference>
<feature type="domain" description="Ribosome maturation protein SDO1/SBDS C-terminal" evidence="4">
    <location>
        <begin position="176"/>
        <end position="243"/>
    </location>
</feature>
<dbReference type="Proteomes" id="UP001201020">
    <property type="component" value="Chromosome"/>
</dbReference>